<keyword evidence="1" id="KW-1133">Transmembrane helix</keyword>
<organism evidence="2 3">
    <name type="scientific">Rhizobium loti</name>
    <name type="common">Mesorhizobium loti</name>
    <dbReference type="NCBI Taxonomy" id="381"/>
    <lineage>
        <taxon>Bacteria</taxon>
        <taxon>Pseudomonadati</taxon>
        <taxon>Pseudomonadota</taxon>
        <taxon>Alphaproteobacteria</taxon>
        <taxon>Hyphomicrobiales</taxon>
        <taxon>Phyllobacteriaceae</taxon>
        <taxon>Mesorhizobium</taxon>
    </lineage>
</organism>
<keyword evidence="1" id="KW-0472">Membrane</keyword>
<dbReference type="Proteomes" id="UP000053176">
    <property type="component" value="Unassembled WGS sequence"/>
</dbReference>
<reference evidence="2 3" key="1">
    <citation type="submission" date="2015-12" db="EMBL/GenBank/DDBJ databases">
        <title>Draft genome sequence of Mesorhizobium sp. UFLA 01-765, a multitolerant efficient symbiont and plant-growth promoting strain isolated from Zn-mining soil using Leucaena leucocephala as a trap plant.</title>
        <authorList>
            <person name="Rangel W.M."/>
            <person name="Thijs S."/>
            <person name="Longatti S.M."/>
            <person name="Moreira F.M."/>
            <person name="Weyens N."/>
            <person name="Vangronsveld J."/>
            <person name="Van Hamme J.D."/>
            <person name="Bottos E.M."/>
            <person name="Rineau F."/>
        </authorList>
    </citation>
    <scope>NUCLEOTIDE SEQUENCE [LARGE SCALE GENOMIC DNA]</scope>
    <source>
        <strain evidence="2 3">UFLA 01-765</strain>
    </source>
</reference>
<feature type="transmembrane region" description="Helical" evidence="1">
    <location>
        <begin position="41"/>
        <end position="61"/>
    </location>
</feature>
<dbReference type="AlphaFoldDB" id="A0A101KM92"/>
<name>A0A101KM92_RHILI</name>
<protein>
    <submittedName>
        <fullName evidence="2">Uncharacterized protein</fullName>
    </submittedName>
</protein>
<sequence length="65" mass="7985">MDKPPRKLNPVERFKLMIVEASLGRDMNYRERWRRYQLERWLNGLCFFALLGFCVIAWFLFKSAR</sequence>
<accession>A0A101KM92</accession>
<evidence type="ECO:0000313" key="2">
    <source>
        <dbReference type="EMBL" id="KUM23454.1"/>
    </source>
</evidence>
<comment type="caution">
    <text evidence="2">The sequence shown here is derived from an EMBL/GenBank/DDBJ whole genome shotgun (WGS) entry which is preliminary data.</text>
</comment>
<keyword evidence="1" id="KW-0812">Transmembrane</keyword>
<gene>
    <name evidence="2" type="ORF">AU467_08790</name>
</gene>
<proteinExistence type="predicted"/>
<dbReference type="EMBL" id="LPWA01000164">
    <property type="protein sequence ID" value="KUM23454.1"/>
    <property type="molecule type" value="Genomic_DNA"/>
</dbReference>
<evidence type="ECO:0000256" key="1">
    <source>
        <dbReference type="SAM" id="Phobius"/>
    </source>
</evidence>
<evidence type="ECO:0000313" key="3">
    <source>
        <dbReference type="Proteomes" id="UP000053176"/>
    </source>
</evidence>